<dbReference type="Pfam" id="PF17820">
    <property type="entry name" value="PDZ_6"/>
    <property type="match status" value="1"/>
</dbReference>
<dbReference type="EMBL" id="JAHOPB010000001">
    <property type="protein sequence ID" value="MBU8875613.1"/>
    <property type="molecule type" value="Genomic_DNA"/>
</dbReference>
<feature type="signal peptide" evidence="7">
    <location>
        <begin position="1"/>
        <end position="20"/>
    </location>
</feature>
<dbReference type="CDD" id="cd06782">
    <property type="entry name" value="cpPDZ_CPP-like"/>
    <property type="match status" value="1"/>
</dbReference>
<dbReference type="SMART" id="SM00228">
    <property type="entry name" value="PDZ"/>
    <property type="match status" value="1"/>
</dbReference>
<evidence type="ECO:0000256" key="5">
    <source>
        <dbReference type="RuleBase" id="RU004404"/>
    </source>
</evidence>
<proteinExistence type="inferred from homology"/>
<keyword evidence="10" id="KW-1185">Reference proteome</keyword>
<evidence type="ECO:0000256" key="1">
    <source>
        <dbReference type="ARBA" id="ARBA00009179"/>
    </source>
</evidence>
<dbReference type="PANTHER" id="PTHR32060">
    <property type="entry name" value="TAIL-SPECIFIC PROTEASE"/>
    <property type="match status" value="1"/>
</dbReference>
<dbReference type="InterPro" id="IPR001478">
    <property type="entry name" value="PDZ"/>
</dbReference>
<dbReference type="PROSITE" id="PS50106">
    <property type="entry name" value="PDZ"/>
    <property type="match status" value="1"/>
</dbReference>
<evidence type="ECO:0000313" key="10">
    <source>
        <dbReference type="Proteomes" id="UP000727907"/>
    </source>
</evidence>
<dbReference type="Proteomes" id="UP000727907">
    <property type="component" value="Unassembled WGS sequence"/>
</dbReference>
<feature type="compositionally biased region" description="Basic and acidic residues" evidence="6">
    <location>
        <begin position="162"/>
        <end position="180"/>
    </location>
</feature>
<evidence type="ECO:0000256" key="3">
    <source>
        <dbReference type="ARBA" id="ARBA00022801"/>
    </source>
</evidence>
<dbReference type="RefSeq" id="WP_216963130.1">
    <property type="nucleotide sequence ID" value="NZ_JAHOPB010000001.1"/>
</dbReference>
<comment type="similarity">
    <text evidence="1 5">Belongs to the peptidase S41A family.</text>
</comment>
<dbReference type="InterPro" id="IPR005151">
    <property type="entry name" value="Tail-specific_protease"/>
</dbReference>
<accession>A0ABS6IQY6</accession>
<keyword evidence="2 5" id="KW-0645">Protease</keyword>
<organism evidence="9 10">
    <name type="scientific">Reyranella humidisoli</name>
    <dbReference type="NCBI Taxonomy" id="2849149"/>
    <lineage>
        <taxon>Bacteria</taxon>
        <taxon>Pseudomonadati</taxon>
        <taxon>Pseudomonadota</taxon>
        <taxon>Alphaproteobacteria</taxon>
        <taxon>Hyphomicrobiales</taxon>
        <taxon>Reyranellaceae</taxon>
        <taxon>Reyranella</taxon>
    </lineage>
</organism>
<gene>
    <name evidence="9" type="ORF">KQ910_17700</name>
</gene>
<dbReference type="CDD" id="cd07560">
    <property type="entry name" value="Peptidase_S41_CPP"/>
    <property type="match status" value="1"/>
</dbReference>
<evidence type="ECO:0000256" key="7">
    <source>
        <dbReference type="SAM" id="SignalP"/>
    </source>
</evidence>
<feature type="region of interest" description="Disordered" evidence="6">
    <location>
        <begin position="162"/>
        <end position="187"/>
    </location>
</feature>
<keyword evidence="7" id="KW-0732">Signal</keyword>
<evidence type="ECO:0000256" key="6">
    <source>
        <dbReference type="SAM" id="MobiDB-lite"/>
    </source>
</evidence>
<evidence type="ECO:0000313" key="9">
    <source>
        <dbReference type="EMBL" id="MBU8875613.1"/>
    </source>
</evidence>
<dbReference type="PANTHER" id="PTHR32060:SF30">
    <property type="entry name" value="CARBOXY-TERMINAL PROCESSING PROTEASE CTPA"/>
    <property type="match status" value="1"/>
</dbReference>
<name>A0ABS6IQY6_9HYPH</name>
<feature type="chain" id="PRO_5046151451" evidence="7">
    <location>
        <begin position="21"/>
        <end position="530"/>
    </location>
</feature>
<dbReference type="SMART" id="SM00245">
    <property type="entry name" value="TSPc"/>
    <property type="match status" value="1"/>
</dbReference>
<dbReference type="NCBIfam" id="TIGR00225">
    <property type="entry name" value="prc"/>
    <property type="match status" value="1"/>
</dbReference>
<feature type="domain" description="PDZ" evidence="8">
    <location>
        <begin position="175"/>
        <end position="241"/>
    </location>
</feature>
<evidence type="ECO:0000256" key="2">
    <source>
        <dbReference type="ARBA" id="ARBA00022670"/>
    </source>
</evidence>
<dbReference type="InterPro" id="IPR041489">
    <property type="entry name" value="PDZ_6"/>
</dbReference>
<protein>
    <submittedName>
        <fullName evidence="9">PDZ domain-containing protein</fullName>
    </submittedName>
</protein>
<dbReference type="InterPro" id="IPR004447">
    <property type="entry name" value="Peptidase_S41A"/>
</dbReference>
<keyword evidence="4 5" id="KW-0720">Serine protease</keyword>
<keyword evidence="3 5" id="KW-0378">Hydrolase</keyword>
<dbReference type="Pfam" id="PF03572">
    <property type="entry name" value="Peptidase_S41"/>
    <property type="match status" value="1"/>
</dbReference>
<reference evidence="9 10" key="1">
    <citation type="submission" date="2021-06" db="EMBL/GenBank/DDBJ databases">
        <authorList>
            <person name="Lee D.H."/>
        </authorList>
    </citation>
    <scope>NUCLEOTIDE SEQUENCE [LARGE SCALE GENOMIC DNA]</scope>
    <source>
        <strain evidence="9 10">MMS21-HV4-11</strain>
    </source>
</reference>
<evidence type="ECO:0000259" key="8">
    <source>
        <dbReference type="PROSITE" id="PS50106"/>
    </source>
</evidence>
<comment type="caution">
    <text evidence="9">The sequence shown here is derived from an EMBL/GenBank/DDBJ whole genome shotgun (WGS) entry which is preliminary data.</text>
</comment>
<sequence length="530" mass="56733">MPQLPFLLPTLPRAALSLVAACLVVSCATSPEVPVRQPDGRSAPVASDAGFDRVVLQAYRAIGDRHLYEPNFRNLSVEAYRGFVSSDSSLVLEASDSSLVVKRDGKEILVRPAPADSADGRAWGNTLVDLMTGSLDASPALQRTDRQALIRQAMTATTKQLDRNSRYADPEEARDNRFQRDGGGGVGITVERTDEKKILIRAVQESSPAARAGVAVGDQILSIDGDSMMDRPLSDVVAKLRGPVGAPVTMTVLRASQGAELSLPMKRSRIVPTTVVYERRGDVALIHLTGFNTATTENLRAALDKARTEIGKDLTGAIIDMRSNRGGLLDQAQSVSEVFIGDGTIFSTNGRHPDSRRTYRSSNSRPNAGQLPIVVLMNGGSASAAEIVAAALQDRGRAVVIGTTSYGKGTVQTVVRLANEGELILTWSRLQAPSGYTWNELGVLPNICTSKVGDASKVSTALVDSNQAPLMRWHALRNPTQQEVADLRKICPPGDAAPEADVDLAVRLLRDRALYAHAVQSATYQAAARP</sequence>
<evidence type="ECO:0000256" key="4">
    <source>
        <dbReference type="ARBA" id="ARBA00022825"/>
    </source>
</evidence>